<reference evidence="2 3" key="1">
    <citation type="submission" date="2018-10" db="EMBL/GenBank/DDBJ databases">
        <title>A high-quality apple genome assembly.</title>
        <authorList>
            <person name="Hu J."/>
        </authorList>
    </citation>
    <scope>NUCLEOTIDE SEQUENCE [LARGE SCALE GENOMIC DNA]</scope>
    <source>
        <strain evidence="3">cv. HFTH1</strain>
        <tissue evidence="2">Young leaf</tissue>
    </source>
</reference>
<comment type="similarity">
    <text evidence="1">Belongs to the BCP1 family.</text>
</comment>
<sequence length="261" mass="29804">MSAKLLPCPFELQFIRFSPQRCEYETRHCRYQLLTFSPFARHVAHVVSICMDNHRRHGPPKKFTTYLHRSYHKTSEAKKEQSESSDEEEFDGTVQADFAFFDPKPDDCHGVKPLLQTYLDDRKRHSPCGGTVAKIEADEDNGVFALATALNLERYKARVSPESCQEKDVKDDLRSHLGKEAKSVGHLVSQRLTNLPLQLLPPLYDAVFDEVSWDTEDDVRFNDMGLITCPAPVFLSLTSIYFVSDAKLQLRNAHQKKGVSQ</sequence>
<proteinExistence type="inferred from homology"/>
<keyword evidence="3" id="KW-1185">Reference proteome</keyword>
<dbReference type="PANTHER" id="PTHR13261:SF0">
    <property type="entry name" value="BRCA2 AND CDKN1A-INTERACTING PROTEIN"/>
    <property type="match status" value="1"/>
</dbReference>
<gene>
    <name evidence="2" type="ORF">DVH24_040329</name>
</gene>
<accession>A0A498IAD3</accession>
<dbReference type="GO" id="GO:0005634">
    <property type="term" value="C:nucleus"/>
    <property type="evidence" value="ECO:0007669"/>
    <property type="project" value="TreeGrafter"/>
</dbReference>
<evidence type="ECO:0000313" key="2">
    <source>
        <dbReference type="EMBL" id="RXH79182.1"/>
    </source>
</evidence>
<dbReference type="STRING" id="3750.A0A498IAD3"/>
<dbReference type="AlphaFoldDB" id="A0A498IAD3"/>
<dbReference type="Pfam" id="PF13862">
    <property type="entry name" value="BCCIP"/>
    <property type="match status" value="1"/>
</dbReference>
<organism evidence="2 3">
    <name type="scientific">Malus domestica</name>
    <name type="common">Apple</name>
    <name type="synonym">Pyrus malus</name>
    <dbReference type="NCBI Taxonomy" id="3750"/>
    <lineage>
        <taxon>Eukaryota</taxon>
        <taxon>Viridiplantae</taxon>
        <taxon>Streptophyta</taxon>
        <taxon>Embryophyta</taxon>
        <taxon>Tracheophyta</taxon>
        <taxon>Spermatophyta</taxon>
        <taxon>Magnoliopsida</taxon>
        <taxon>eudicotyledons</taxon>
        <taxon>Gunneridae</taxon>
        <taxon>Pentapetalae</taxon>
        <taxon>rosids</taxon>
        <taxon>fabids</taxon>
        <taxon>Rosales</taxon>
        <taxon>Rosaceae</taxon>
        <taxon>Amygdaloideae</taxon>
        <taxon>Maleae</taxon>
        <taxon>Malus</taxon>
    </lineage>
</organism>
<evidence type="ECO:0000256" key="1">
    <source>
        <dbReference type="ARBA" id="ARBA00006781"/>
    </source>
</evidence>
<dbReference type="EMBL" id="RDQH01000339">
    <property type="protein sequence ID" value="RXH79182.1"/>
    <property type="molecule type" value="Genomic_DNA"/>
</dbReference>
<comment type="caution">
    <text evidence="2">The sequence shown here is derived from an EMBL/GenBank/DDBJ whole genome shotgun (WGS) entry which is preliminary data.</text>
</comment>
<dbReference type="InterPro" id="IPR025602">
    <property type="entry name" value="BCP1_family"/>
</dbReference>
<protein>
    <submittedName>
        <fullName evidence="2">Uncharacterized protein</fullName>
    </submittedName>
</protein>
<name>A0A498IAD3_MALDO</name>
<dbReference type="Proteomes" id="UP000290289">
    <property type="component" value="Chromosome 13"/>
</dbReference>
<evidence type="ECO:0000313" key="3">
    <source>
        <dbReference type="Proteomes" id="UP000290289"/>
    </source>
</evidence>
<dbReference type="PANTHER" id="PTHR13261">
    <property type="entry name" value="BRCA2 AND CDKN1A INTERACTING PROTEIN"/>
    <property type="match status" value="1"/>
</dbReference>